<feature type="domain" description="Chemotaxis phosphatase CheX-like" evidence="2">
    <location>
        <begin position="43"/>
        <end position="118"/>
    </location>
</feature>
<reference evidence="3 4" key="1">
    <citation type="journal article" date="2016" name="Int. J. Syst. Evol. Microbiol.">
        <title>Acidipila dinghuensis sp. nov., an acidobacterium isolated from forest soil.</title>
        <authorList>
            <person name="Jiang Y.W."/>
            <person name="Wang J."/>
            <person name="Chen M.H."/>
            <person name="Lv Y.Y."/>
            <person name="Qiu L.H."/>
        </authorList>
    </citation>
    <scope>NUCLEOTIDE SEQUENCE [LARGE SCALE GENOMIC DNA]</scope>
    <source>
        <strain evidence="3 4">DHOF10</strain>
    </source>
</reference>
<dbReference type="InterPro" id="IPR028051">
    <property type="entry name" value="CheX-like_dom"/>
</dbReference>
<gene>
    <name evidence="3" type="ORF">ESZ00_10225</name>
</gene>
<dbReference type="Pfam" id="PF13690">
    <property type="entry name" value="CheX"/>
    <property type="match status" value="1"/>
</dbReference>
<dbReference type="InterPro" id="IPR028976">
    <property type="entry name" value="CheC-like_sf"/>
</dbReference>
<dbReference type="OrthoDB" id="123309at2"/>
<organism evidence="3 4">
    <name type="scientific">Silvibacterium dinghuense</name>
    <dbReference type="NCBI Taxonomy" id="1560006"/>
    <lineage>
        <taxon>Bacteria</taxon>
        <taxon>Pseudomonadati</taxon>
        <taxon>Acidobacteriota</taxon>
        <taxon>Terriglobia</taxon>
        <taxon>Terriglobales</taxon>
        <taxon>Acidobacteriaceae</taxon>
        <taxon>Silvibacterium</taxon>
    </lineage>
</organism>
<name>A0A4Q1SDL8_9BACT</name>
<evidence type="ECO:0000313" key="3">
    <source>
        <dbReference type="EMBL" id="RXS94998.1"/>
    </source>
</evidence>
<sequence>MQAVEMFRDEQIAMAQQAILQICDVWMDPAETGWTPTATDVCSEVRFLHDWEGRFSLECSRGLAEVLANAMLMRPMEEISESDVQDVIGELLNTIAGNLKCLLPADTELTIPETMERSRKPQSIGCSEDRCREERGIVLSCEIGVIRMAFSRCEPAIAHGSSAGFA</sequence>
<proteinExistence type="predicted"/>
<evidence type="ECO:0000259" key="2">
    <source>
        <dbReference type="Pfam" id="PF13690"/>
    </source>
</evidence>
<keyword evidence="1" id="KW-0145">Chemotaxis</keyword>
<dbReference type="RefSeq" id="WP_129208167.1">
    <property type="nucleotide sequence ID" value="NZ_BMGU01000003.1"/>
</dbReference>
<dbReference type="Gene3D" id="3.40.1550.10">
    <property type="entry name" value="CheC-like"/>
    <property type="match status" value="1"/>
</dbReference>
<evidence type="ECO:0000256" key="1">
    <source>
        <dbReference type="ARBA" id="ARBA00022500"/>
    </source>
</evidence>
<accession>A0A4Q1SDL8</accession>
<evidence type="ECO:0000313" key="4">
    <source>
        <dbReference type="Proteomes" id="UP000290253"/>
    </source>
</evidence>
<keyword evidence="4" id="KW-1185">Reference proteome</keyword>
<dbReference type="EMBL" id="SDMK01000002">
    <property type="protein sequence ID" value="RXS94998.1"/>
    <property type="molecule type" value="Genomic_DNA"/>
</dbReference>
<comment type="caution">
    <text evidence="3">The sequence shown here is derived from an EMBL/GenBank/DDBJ whole genome shotgun (WGS) entry which is preliminary data.</text>
</comment>
<dbReference type="AlphaFoldDB" id="A0A4Q1SDL8"/>
<dbReference type="SUPFAM" id="SSF103039">
    <property type="entry name" value="CheC-like"/>
    <property type="match status" value="1"/>
</dbReference>
<dbReference type="Proteomes" id="UP000290253">
    <property type="component" value="Unassembled WGS sequence"/>
</dbReference>
<protein>
    <submittedName>
        <fullName evidence="3">Chemotaxis protein CheX</fullName>
    </submittedName>
</protein>
<dbReference type="GO" id="GO:0006935">
    <property type="term" value="P:chemotaxis"/>
    <property type="evidence" value="ECO:0007669"/>
    <property type="project" value="UniProtKB-KW"/>
</dbReference>